<dbReference type="EMBL" id="CP026604">
    <property type="protein sequence ID" value="AWB65531.1"/>
    <property type="molecule type" value="Genomic_DNA"/>
</dbReference>
<evidence type="ECO:0000313" key="3">
    <source>
        <dbReference type="Proteomes" id="UP000244441"/>
    </source>
</evidence>
<proteinExistence type="predicted"/>
<name>A0A2S0VMS9_9ALTE</name>
<feature type="region of interest" description="Disordered" evidence="1">
    <location>
        <begin position="393"/>
        <end position="412"/>
    </location>
</feature>
<dbReference type="InterPro" id="IPR011044">
    <property type="entry name" value="Quino_amine_DH_bsu"/>
</dbReference>
<evidence type="ECO:0000313" key="2">
    <source>
        <dbReference type="EMBL" id="AWB65531.1"/>
    </source>
</evidence>
<gene>
    <name evidence="2" type="ORF">C2869_03370</name>
</gene>
<dbReference type="KEGG" id="cate:C2869_03370"/>
<sequence length="969" mass="105189">MISKYFKNTPVCLAVCSVLSIVGCSDDTSKPADTRLQTADAITFSQSGTQADLAYTDANQLQGAEYNGNALKLSFKPDQEKVSGLAPFQSHAFTLTAPETILAPDPDKCPSEEGYMVATPFKHQMVIANVQSTVPGSGTTGDGTITSVLNDDTISIDFILGEGYYDMQFGASLTYADDTFDFTVSTPSASDMLRDVTFDPYDNQDEDGNDLTQREAIAKQIAAQLEFELLDVKPATEYADGQVVSFVSKMPVGGLSNFAKSEFTFTSDKDTYVGEDEEGNPLVLPVANVSVYSDDDFKTSTPYAYNTCASNGDYLRVDFALPDYVFDQTYRAQLTWDYEVVEYEMVAQLTDSGETVMVAKTDERGVKVVKSRETRTQIVPFEVVTEGKDTEFDEIDPDTFINDPRNSGAPLSTAEAPQELIYNVSLQGYNAALPVNVSATDADGNALSGKVLYSIDGRFFTDSPNAEIEPGQTLQIKVMLPETYVTSIKPSFSVGDETFSWTVKTKADPSLPVLDAKIEFPSAVSATASDTVTLRGQAHLNTGNDAVTTANLLVNGNPITSYDPATGIWTYVASMTDVEVGKDKAFVLTSAVDATITPFDDINLQPLTLYVRRLENKDTLFPAKAGAYTDLIDVTVDGRGGFPIFYMAEKEGKQVTEFKMVSSPSKLTAPLALYGKTELEKKIGGVAVNNYRPVTDGNYLVRAKWDKAELRVSDLKNYPDLKKTATSDAKLSGFGNTIWDGRQMVMSEDGNTLYVTGNDGIGRITMNYNLEGSPIQNSDSTTHRKWLSRKTFGSTTNYEGTVSADLLYVGEGDARTEYIITLAQNKGDKQARVYATVRKDIYDQTVPFTQLNLVDSNGDAVVLLDSHSIAVDRQYHKAYVAYGNQVAELDLANLAELVEATPQGGLAGGNTLVTLKPLLSAENTIGELSSIVSEGGLPYLVATDRTESALYAIDQITGEVVYLVQGDSQ</sequence>
<evidence type="ECO:0000256" key="1">
    <source>
        <dbReference type="SAM" id="MobiDB-lite"/>
    </source>
</evidence>
<organism evidence="2 3">
    <name type="scientific">Saccharobesus litoralis</name>
    <dbReference type="NCBI Taxonomy" id="2172099"/>
    <lineage>
        <taxon>Bacteria</taxon>
        <taxon>Pseudomonadati</taxon>
        <taxon>Pseudomonadota</taxon>
        <taxon>Gammaproteobacteria</taxon>
        <taxon>Alteromonadales</taxon>
        <taxon>Alteromonadaceae</taxon>
        <taxon>Saccharobesus</taxon>
    </lineage>
</organism>
<protein>
    <submittedName>
        <fullName evidence="2">Uncharacterized protein</fullName>
    </submittedName>
</protein>
<dbReference type="RefSeq" id="WP_108601607.1">
    <property type="nucleotide sequence ID" value="NZ_CP026604.1"/>
</dbReference>
<dbReference type="OrthoDB" id="6375705at2"/>
<dbReference type="AlphaFoldDB" id="A0A2S0VMS9"/>
<dbReference type="Proteomes" id="UP000244441">
    <property type="component" value="Chromosome"/>
</dbReference>
<accession>A0A2S0VMS9</accession>
<dbReference type="SUPFAM" id="SSF50969">
    <property type="entry name" value="YVTN repeat-like/Quinoprotein amine dehydrogenase"/>
    <property type="match status" value="1"/>
</dbReference>
<reference evidence="2 3" key="1">
    <citation type="submission" date="2018-01" db="EMBL/GenBank/DDBJ databases">
        <title>Genome sequence of a Cantenovulum-like bacteria.</title>
        <authorList>
            <person name="Tan W.R."/>
            <person name="Lau N.-S."/>
            <person name="Go F."/>
            <person name="Amirul A.-A.A."/>
        </authorList>
    </citation>
    <scope>NUCLEOTIDE SEQUENCE [LARGE SCALE GENOMIC DNA]</scope>
    <source>
        <strain evidence="2 3">CCB-QB4</strain>
    </source>
</reference>
<dbReference type="PROSITE" id="PS51257">
    <property type="entry name" value="PROKAR_LIPOPROTEIN"/>
    <property type="match status" value="1"/>
</dbReference>
<keyword evidence="3" id="KW-1185">Reference proteome</keyword>